<keyword evidence="5" id="KW-1185">Reference proteome</keyword>
<sequence length="344" mass="37680">MDIRIKRKKTLLALLLVVSVMFSACGKQETASTDTDDIDELKAQIESLAAENEELKQQLEKFTAEESQPAETEMVQATETVPQEETVQEEVPQEDRLNIVVFGDSIWDMDRGDTGIAAQVANYMNADVYNCAVGGSRATLKDGESPDNFEKWDSSSLMGMCNILAGKVDPEFLEGYPAGGVIRNVNPQTVDYYIIAYGLNDYFSGAPIAVEGSDSWDAHGYAGALRNAILLLSQISPQAKVLLISPTYCQFYKDGAMYTDSNMKDYGQGTLTQYANAARNVAETNNTLYIDAYSTMGITPYTADQYLEDGVHLTIEGRSLYAKAVASCLKYGKPGEVSGNSVYY</sequence>
<dbReference type="PROSITE" id="PS51257">
    <property type="entry name" value="PROKAR_LIPOPROTEIN"/>
    <property type="match status" value="1"/>
</dbReference>
<evidence type="ECO:0000313" key="5">
    <source>
        <dbReference type="Proteomes" id="UP000260812"/>
    </source>
</evidence>
<protein>
    <recommendedName>
        <fullName evidence="3">SGNH hydrolase-type esterase domain-containing protein</fullName>
    </recommendedName>
</protein>
<feature type="region of interest" description="Disordered" evidence="1">
    <location>
        <begin position="64"/>
        <end position="90"/>
    </location>
</feature>
<dbReference type="PANTHER" id="PTHR14209">
    <property type="entry name" value="ISOAMYL ACETATE-HYDROLYZING ESTERASE 1"/>
    <property type="match status" value="1"/>
</dbReference>
<dbReference type="SUPFAM" id="SSF52266">
    <property type="entry name" value="SGNH hydrolase"/>
    <property type="match status" value="1"/>
</dbReference>
<evidence type="ECO:0000256" key="1">
    <source>
        <dbReference type="SAM" id="MobiDB-lite"/>
    </source>
</evidence>
<gene>
    <name evidence="4" type="ORF">DXC51_20235</name>
</gene>
<dbReference type="Gene3D" id="3.40.50.1110">
    <property type="entry name" value="SGNH hydrolase"/>
    <property type="match status" value="1"/>
</dbReference>
<comment type="caution">
    <text evidence="4">The sequence shown here is derived from an EMBL/GenBank/DDBJ whole genome shotgun (WGS) entry which is preliminary data.</text>
</comment>
<dbReference type="PANTHER" id="PTHR14209:SF19">
    <property type="entry name" value="ISOAMYL ACETATE-HYDROLYZING ESTERASE 1 HOMOLOG"/>
    <property type="match status" value="1"/>
</dbReference>
<feature type="domain" description="SGNH hydrolase-type esterase" evidence="3">
    <location>
        <begin position="101"/>
        <end position="317"/>
    </location>
</feature>
<feature type="chain" id="PRO_5039540416" description="SGNH hydrolase-type esterase domain-containing protein" evidence="2">
    <location>
        <begin position="25"/>
        <end position="344"/>
    </location>
</feature>
<evidence type="ECO:0000313" key="4">
    <source>
        <dbReference type="EMBL" id="RGE57163.1"/>
    </source>
</evidence>
<dbReference type="InterPro" id="IPR045136">
    <property type="entry name" value="Iah1-like"/>
</dbReference>
<organism evidence="4 5">
    <name type="scientific">Eisenbergiella massiliensis</name>
    <dbReference type="NCBI Taxonomy" id="1720294"/>
    <lineage>
        <taxon>Bacteria</taxon>
        <taxon>Bacillati</taxon>
        <taxon>Bacillota</taxon>
        <taxon>Clostridia</taxon>
        <taxon>Lachnospirales</taxon>
        <taxon>Lachnospiraceae</taxon>
        <taxon>Eisenbergiella</taxon>
    </lineage>
</organism>
<name>A0A3E3HZB0_9FIRM</name>
<dbReference type="Proteomes" id="UP000260812">
    <property type="component" value="Unassembled WGS sequence"/>
</dbReference>
<proteinExistence type="predicted"/>
<dbReference type="Pfam" id="PF13472">
    <property type="entry name" value="Lipase_GDSL_2"/>
    <property type="match status" value="1"/>
</dbReference>
<evidence type="ECO:0000256" key="2">
    <source>
        <dbReference type="SAM" id="SignalP"/>
    </source>
</evidence>
<reference evidence="4" key="1">
    <citation type="submission" date="2018-08" db="EMBL/GenBank/DDBJ databases">
        <title>A genome reference for cultivated species of the human gut microbiota.</title>
        <authorList>
            <person name="Zou Y."/>
            <person name="Xue W."/>
            <person name="Luo G."/>
        </authorList>
    </citation>
    <scope>NUCLEOTIDE SEQUENCE [LARGE SCALE GENOMIC DNA]</scope>
    <source>
        <strain evidence="4">TF05-5AC</strain>
    </source>
</reference>
<dbReference type="InterPro" id="IPR013830">
    <property type="entry name" value="SGNH_hydro"/>
</dbReference>
<dbReference type="RefSeq" id="WP_117545258.1">
    <property type="nucleotide sequence ID" value="NZ_JALETP010000292.1"/>
</dbReference>
<accession>A0A3E3HZB0</accession>
<keyword evidence="2" id="KW-0732">Signal</keyword>
<dbReference type="GeneID" id="86055464"/>
<feature type="signal peptide" evidence="2">
    <location>
        <begin position="1"/>
        <end position="24"/>
    </location>
</feature>
<evidence type="ECO:0000259" key="3">
    <source>
        <dbReference type="Pfam" id="PF13472"/>
    </source>
</evidence>
<dbReference type="InterPro" id="IPR036514">
    <property type="entry name" value="SGNH_hydro_sf"/>
</dbReference>
<dbReference type="EMBL" id="QVLV01000017">
    <property type="protein sequence ID" value="RGE57163.1"/>
    <property type="molecule type" value="Genomic_DNA"/>
</dbReference>
<dbReference type="AlphaFoldDB" id="A0A3E3HZB0"/>